<dbReference type="OrthoDB" id="6365676at2759"/>
<dbReference type="InterPro" id="IPR036236">
    <property type="entry name" value="Znf_C2H2_sf"/>
</dbReference>
<evidence type="ECO:0000256" key="4">
    <source>
        <dbReference type="ARBA" id="ARBA00022833"/>
    </source>
</evidence>
<evidence type="ECO:0000259" key="7">
    <source>
        <dbReference type="PROSITE" id="PS50157"/>
    </source>
</evidence>
<proteinExistence type="predicted"/>
<dbReference type="Gene3D" id="3.30.160.60">
    <property type="entry name" value="Classic Zinc Finger"/>
    <property type="match status" value="2"/>
</dbReference>
<keyword evidence="1" id="KW-0479">Metal-binding</keyword>
<feature type="domain" description="C2H2-type" evidence="7">
    <location>
        <begin position="330"/>
        <end position="360"/>
    </location>
</feature>
<feature type="compositionally biased region" description="Low complexity" evidence="6">
    <location>
        <begin position="201"/>
        <end position="215"/>
    </location>
</feature>
<feature type="region of interest" description="Disordered" evidence="6">
    <location>
        <begin position="293"/>
        <end position="320"/>
    </location>
</feature>
<dbReference type="GO" id="GO:0000978">
    <property type="term" value="F:RNA polymerase II cis-regulatory region sequence-specific DNA binding"/>
    <property type="evidence" value="ECO:0007669"/>
    <property type="project" value="UniProtKB-ARBA"/>
</dbReference>
<keyword evidence="4" id="KW-0862">Zinc</keyword>
<feature type="region of interest" description="Disordered" evidence="6">
    <location>
        <begin position="201"/>
        <end position="221"/>
    </location>
</feature>
<dbReference type="Pfam" id="PF00096">
    <property type="entry name" value="zf-C2H2"/>
    <property type="match status" value="1"/>
</dbReference>
<dbReference type="GO" id="GO:0000981">
    <property type="term" value="F:DNA-binding transcription factor activity, RNA polymerase II-specific"/>
    <property type="evidence" value="ECO:0007669"/>
    <property type="project" value="TreeGrafter"/>
</dbReference>
<feature type="domain" description="C2H2-type" evidence="7">
    <location>
        <begin position="361"/>
        <end position="390"/>
    </location>
</feature>
<evidence type="ECO:0000256" key="2">
    <source>
        <dbReference type="ARBA" id="ARBA00022737"/>
    </source>
</evidence>
<evidence type="ECO:0000256" key="3">
    <source>
        <dbReference type="ARBA" id="ARBA00022771"/>
    </source>
</evidence>
<evidence type="ECO:0000256" key="6">
    <source>
        <dbReference type="SAM" id="MobiDB-lite"/>
    </source>
</evidence>
<dbReference type="PROSITE" id="PS50157">
    <property type="entry name" value="ZINC_FINGER_C2H2_2"/>
    <property type="match status" value="2"/>
</dbReference>
<evidence type="ECO:0000313" key="9">
    <source>
        <dbReference type="Proteomes" id="UP000707451"/>
    </source>
</evidence>
<keyword evidence="2" id="KW-0677">Repeat</keyword>
<dbReference type="Proteomes" id="UP000707451">
    <property type="component" value="Unassembled WGS sequence"/>
</dbReference>
<keyword evidence="9" id="KW-1185">Reference proteome</keyword>
<feature type="compositionally biased region" description="Low complexity" evidence="6">
    <location>
        <begin position="293"/>
        <end position="312"/>
    </location>
</feature>
<dbReference type="PROSITE" id="PS00028">
    <property type="entry name" value="ZINC_FINGER_C2H2_1"/>
    <property type="match status" value="2"/>
</dbReference>
<organism evidence="8 9">
    <name type="scientific">Linnemannia hyalina</name>
    <dbReference type="NCBI Taxonomy" id="64524"/>
    <lineage>
        <taxon>Eukaryota</taxon>
        <taxon>Fungi</taxon>
        <taxon>Fungi incertae sedis</taxon>
        <taxon>Mucoromycota</taxon>
        <taxon>Mortierellomycotina</taxon>
        <taxon>Mortierellomycetes</taxon>
        <taxon>Mortierellales</taxon>
        <taxon>Mortierellaceae</taxon>
        <taxon>Linnemannia</taxon>
    </lineage>
</organism>
<dbReference type="PANTHER" id="PTHR19818:SF139">
    <property type="entry name" value="PAIR-RULE PROTEIN ODD-PAIRED"/>
    <property type="match status" value="1"/>
</dbReference>
<keyword evidence="3 5" id="KW-0863">Zinc-finger</keyword>
<dbReference type="PANTHER" id="PTHR19818">
    <property type="entry name" value="ZINC FINGER PROTEIN ZIC AND GLI"/>
    <property type="match status" value="1"/>
</dbReference>
<reference evidence="8" key="1">
    <citation type="submission" date="2021-06" db="EMBL/GenBank/DDBJ databases">
        <title>Genome Sequence of Mortierella hyaline Strain SCG-10, a Cold-Adapted, Nitrate-Reducing Fungus Isolated from Soil in Minnesota, USA.</title>
        <authorList>
            <person name="Aldossari N."/>
        </authorList>
    </citation>
    <scope>NUCLEOTIDE SEQUENCE</scope>
    <source>
        <strain evidence="8">SCG-10</strain>
    </source>
</reference>
<dbReference type="GO" id="GO:0045944">
    <property type="term" value="P:positive regulation of transcription by RNA polymerase II"/>
    <property type="evidence" value="ECO:0007669"/>
    <property type="project" value="UniProtKB-ARBA"/>
</dbReference>
<evidence type="ECO:0000256" key="1">
    <source>
        <dbReference type="ARBA" id="ARBA00022723"/>
    </source>
</evidence>
<sequence>MSLLDHSDPQQHHMVTSAMSAAAVVAAASAAASSSTGPVPLFARSLSAPHMQFSGFNDAYMYGRSVQSINDQLTFQQQQQQQQQLQQAEAAFHSGYQESFQQFTTHPHDQPSLPHMTSSEPHPLQYTSGPSGYTTASFHQQPLMFAHDSNADFHSLPPTFSSSSGSVHPFQMDQLSSSINNLEAATGSRVVKFGYSSMSDGSPSSSSSLSPSSTPAHGFHSLDRSQSMSIFDTSDYAPFEVSDECRSYLIPRHGSLGSLYPITQSHELLESLHLPRSRLSSVGGAAMVPSLSSTSISSETSSSAFPSPSLATKARTRRASLSPDGTTRVFTCMIDACSRQFKRSEHLKRHVRSVHTLEKPFRCPYENCPKRFSRSDNLNQHVRIHRSEKEKILPKPFTCFTPFSPQH</sequence>
<dbReference type="EMBL" id="JAHRHY010000010">
    <property type="protein sequence ID" value="KAG9066081.1"/>
    <property type="molecule type" value="Genomic_DNA"/>
</dbReference>
<dbReference type="AlphaFoldDB" id="A0A9P7XS00"/>
<dbReference type="GO" id="GO:0008270">
    <property type="term" value="F:zinc ion binding"/>
    <property type="evidence" value="ECO:0007669"/>
    <property type="project" value="UniProtKB-KW"/>
</dbReference>
<comment type="caution">
    <text evidence="8">The sequence shown here is derived from an EMBL/GenBank/DDBJ whole genome shotgun (WGS) entry which is preliminary data.</text>
</comment>
<evidence type="ECO:0000256" key="5">
    <source>
        <dbReference type="PROSITE-ProRule" id="PRU00042"/>
    </source>
</evidence>
<dbReference type="InterPro" id="IPR050329">
    <property type="entry name" value="GLI_C2H2-zinc-finger"/>
</dbReference>
<gene>
    <name evidence="8" type="ORF">KI688_001300</name>
</gene>
<dbReference type="GO" id="GO:0005634">
    <property type="term" value="C:nucleus"/>
    <property type="evidence" value="ECO:0007669"/>
    <property type="project" value="UniProtKB-ARBA"/>
</dbReference>
<feature type="region of interest" description="Disordered" evidence="6">
    <location>
        <begin position="102"/>
        <end position="123"/>
    </location>
</feature>
<dbReference type="SUPFAM" id="SSF57667">
    <property type="entry name" value="beta-beta-alpha zinc fingers"/>
    <property type="match status" value="1"/>
</dbReference>
<dbReference type="SMART" id="SM00355">
    <property type="entry name" value="ZnF_C2H2"/>
    <property type="match status" value="2"/>
</dbReference>
<name>A0A9P7XS00_9FUNG</name>
<evidence type="ECO:0000313" key="8">
    <source>
        <dbReference type="EMBL" id="KAG9066081.1"/>
    </source>
</evidence>
<protein>
    <recommendedName>
        <fullName evidence="7">C2H2-type domain-containing protein</fullName>
    </recommendedName>
</protein>
<accession>A0A9P7XS00</accession>
<dbReference type="InterPro" id="IPR013087">
    <property type="entry name" value="Znf_C2H2_type"/>
</dbReference>
<dbReference type="FunFam" id="3.30.160.60:FF:000072">
    <property type="entry name" value="zinc finger protein 143 isoform X1"/>
    <property type="match status" value="1"/>
</dbReference>